<sequence>MLRRRAGTVEEEEKRPERASWRLAPASASLPGHLVRACVLLPWRPWLLPLTFLLLLLQLADGSFPEEPSPLSYVPVEVVRRYPVFLGRAHRSAQRQELHIQTVLQVNRTLYIGARDDLYRVELDNMAGDEMFYSKMEVSLHRGTDFLAIGAVIWSSLETARPPHSQTRFQMVQRYLETRRIKMSPEPDTLTDNQKATMADLGFSARSLRNSDHALKARLNCSVPRLRDFYFNLLHATSEIIHMQGRRHPRVSSPQRQTASPALRCVFDMQQLAHVFEGRFKE</sequence>
<comment type="caution">
    <text evidence="1">The sequence shown here is derived from an EMBL/GenBank/DDBJ whole genome shotgun (WGS) entry which is preliminary data.</text>
</comment>
<dbReference type="GO" id="GO:0030215">
    <property type="term" value="F:semaphorin receptor binding"/>
    <property type="evidence" value="ECO:0007669"/>
    <property type="project" value="InterPro"/>
</dbReference>
<dbReference type="InterPro" id="IPR036352">
    <property type="entry name" value="Semap_dom_sf"/>
</dbReference>
<dbReference type="GO" id="GO:0001755">
    <property type="term" value="P:neural crest cell migration"/>
    <property type="evidence" value="ECO:0007669"/>
    <property type="project" value="TreeGrafter"/>
</dbReference>
<dbReference type="Gene3D" id="2.130.10.10">
    <property type="entry name" value="YVTN repeat-like/Quinoprotein amine dehydrogenase"/>
    <property type="match status" value="2"/>
</dbReference>
<dbReference type="PANTHER" id="PTHR11036:SF130">
    <property type="entry name" value="SEMA DOMAIN, TRANSMEMBRANE DOMAIN (TM), AND CYTOPLASMIC DOMAIN, (SEMAPHORIN) 6BA"/>
    <property type="match status" value="1"/>
</dbReference>
<protein>
    <submittedName>
        <fullName evidence="1">Semaphorin-6B-like protein</fullName>
    </submittedName>
</protein>
<dbReference type="EMBL" id="BRZM01000195">
    <property type="protein sequence ID" value="GLD69256.1"/>
    <property type="molecule type" value="Genomic_DNA"/>
</dbReference>
<dbReference type="Proteomes" id="UP001279410">
    <property type="component" value="Unassembled WGS sequence"/>
</dbReference>
<dbReference type="GO" id="GO:0045499">
    <property type="term" value="F:chemorepellent activity"/>
    <property type="evidence" value="ECO:0007669"/>
    <property type="project" value="TreeGrafter"/>
</dbReference>
<dbReference type="AlphaFoldDB" id="A0AAD3RI87"/>
<evidence type="ECO:0000313" key="2">
    <source>
        <dbReference type="Proteomes" id="UP001279410"/>
    </source>
</evidence>
<reference evidence="1" key="1">
    <citation type="submission" date="2022-08" db="EMBL/GenBank/DDBJ databases">
        <title>Genome sequencing of akame (Lates japonicus).</title>
        <authorList>
            <person name="Hashiguchi Y."/>
            <person name="Takahashi H."/>
        </authorList>
    </citation>
    <scope>NUCLEOTIDE SEQUENCE</scope>
    <source>
        <strain evidence="1">Kochi</strain>
    </source>
</reference>
<dbReference type="GO" id="GO:0030335">
    <property type="term" value="P:positive regulation of cell migration"/>
    <property type="evidence" value="ECO:0007669"/>
    <property type="project" value="TreeGrafter"/>
</dbReference>
<keyword evidence="2" id="KW-1185">Reference proteome</keyword>
<dbReference type="GO" id="GO:0005886">
    <property type="term" value="C:plasma membrane"/>
    <property type="evidence" value="ECO:0007669"/>
    <property type="project" value="TreeGrafter"/>
</dbReference>
<accession>A0AAD3RI87</accession>
<dbReference type="GO" id="GO:0071526">
    <property type="term" value="P:semaphorin-plexin signaling pathway"/>
    <property type="evidence" value="ECO:0007669"/>
    <property type="project" value="TreeGrafter"/>
</dbReference>
<proteinExistence type="predicted"/>
<dbReference type="PANTHER" id="PTHR11036">
    <property type="entry name" value="SEMAPHORIN"/>
    <property type="match status" value="1"/>
</dbReference>
<name>A0AAD3RI87_LATJO</name>
<dbReference type="InterPro" id="IPR027231">
    <property type="entry name" value="Semaphorin"/>
</dbReference>
<dbReference type="SUPFAM" id="SSF101912">
    <property type="entry name" value="Sema domain"/>
    <property type="match status" value="1"/>
</dbReference>
<evidence type="ECO:0000313" key="1">
    <source>
        <dbReference type="EMBL" id="GLD69256.1"/>
    </source>
</evidence>
<organism evidence="1 2">
    <name type="scientific">Lates japonicus</name>
    <name type="common">Japanese lates</name>
    <dbReference type="NCBI Taxonomy" id="270547"/>
    <lineage>
        <taxon>Eukaryota</taxon>
        <taxon>Metazoa</taxon>
        <taxon>Chordata</taxon>
        <taxon>Craniata</taxon>
        <taxon>Vertebrata</taxon>
        <taxon>Euteleostomi</taxon>
        <taxon>Actinopterygii</taxon>
        <taxon>Neopterygii</taxon>
        <taxon>Teleostei</taxon>
        <taxon>Neoteleostei</taxon>
        <taxon>Acanthomorphata</taxon>
        <taxon>Carangaria</taxon>
        <taxon>Carangaria incertae sedis</taxon>
        <taxon>Centropomidae</taxon>
        <taxon>Lates</taxon>
    </lineage>
</organism>
<gene>
    <name evidence="1" type="ORF">AKAME5_002056900</name>
</gene>
<dbReference type="GO" id="GO:0007411">
    <property type="term" value="P:axon guidance"/>
    <property type="evidence" value="ECO:0007669"/>
    <property type="project" value="TreeGrafter"/>
</dbReference>
<dbReference type="InterPro" id="IPR015943">
    <property type="entry name" value="WD40/YVTN_repeat-like_dom_sf"/>
</dbReference>